<evidence type="ECO:0000313" key="3">
    <source>
        <dbReference type="Proteomes" id="UP001140453"/>
    </source>
</evidence>
<comment type="caution">
    <text evidence="2">The sequence shown here is derived from an EMBL/GenBank/DDBJ whole genome shotgun (WGS) entry which is preliminary data.</text>
</comment>
<evidence type="ECO:0000313" key="2">
    <source>
        <dbReference type="EMBL" id="KAJ4392204.1"/>
    </source>
</evidence>
<dbReference type="InterPro" id="IPR001214">
    <property type="entry name" value="SET_dom"/>
</dbReference>
<accession>A0A9W8YXD1</accession>
<evidence type="ECO:0000259" key="1">
    <source>
        <dbReference type="Pfam" id="PF00856"/>
    </source>
</evidence>
<keyword evidence="3" id="KW-1185">Reference proteome</keyword>
<dbReference type="CDD" id="cd20071">
    <property type="entry name" value="SET_SMYD"/>
    <property type="match status" value="1"/>
</dbReference>
<dbReference type="EMBL" id="JAPEVB010000003">
    <property type="protein sequence ID" value="KAJ4392204.1"/>
    <property type="molecule type" value="Genomic_DNA"/>
</dbReference>
<sequence>MAVMVEDVAQKYSLLEPQDREEFDSCHQHRLEGDGQTDSDRLMAILRSNGYTTQGSDGRTRVAMYPQVALINHSCEPNVLNADSEIRRVIAIRDINAGEEASISCLSTFEEITRDSDAERTARGDDFHELEQAVSSPMSKTAEAILYRKAEALAEYVEDQGFVDYSVKTSRFAYEFAVRVGDKNKARVWAEKHLENLQIIDPNSIDTQRARQMLERL</sequence>
<dbReference type="Pfam" id="PF00856">
    <property type="entry name" value="SET"/>
    <property type="match status" value="1"/>
</dbReference>
<dbReference type="AlphaFoldDB" id="A0A9W8YXD1"/>
<feature type="domain" description="SET" evidence="1">
    <location>
        <begin position="62"/>
        <end position="102"/>
    </location>
</feature>
<dbReference type="Gene3D" id="2.170.270.10">
    <property type="entry name" value="SET domain"/>
    <property type="match status" value="1"/>
</dbReference>
<dbReference type="SUPFAM" id="SSF82199">
    <property type="entry name" value="SET domain"/>
    <property type="match status" value="1"/>
</dbReference>
<dbReference type="InterPro" id="IPR046341">
    <property type="entry name" value="SET_dom_sf"/>
</dbReference>
<proteinExistence type="predicted"/>
<name>A0A9W8YXD1_9PEZI</name>
<dbReference type="PANTHER" id="PTHR47332">
    <property type="entry name" value="SET DOMAIN-CONTAINING PROTEIN 5"/>
    <property type="match status" value="1"/>
</dbReference>
<reference evidence="2" key="1">
    <citation type="submission" date="2022-10" db="EMBL/GenBank/DDBJ databases">
        <title>Tapping the CABI collections for fungal endophytes: first genome assemblies for Collariella, Neodidymelliopsis, Ascochyta clinopodiicola, Didymella pomorum, Didymosphaeria variabile, Neocosmospora piperis and Neocucurbitaria cava.</title>
        <authorList>
            <person name="Hill R."/>
        </authorList>
    </citation>
    <scope>NUCLEOTIDE SEQUENCE</scope>
    <source>
        <strain evidence="2">IMI 355082</strain>
    </source>
</reference>
<dbReference type="InterPro" id="IPR053185">
    <property type="entry name" value="SET_domain_protein"/>
</dbReference>
<protein>
    <submittedName>
        <fullName evidence="2">SET domain-containing protein 5</fullName>
    </submittedName>
</protein>
<dbReference type="OrthoDB" id="438641at2759"/>
<dbReference type="PANTHER" id="PTHR47332:SF4">
    <property type="entry name" value="SET DOMAIN-CONTAINING PROTEIN 5"/>
    <property type="match status" value="1"/>
</dbReference>
<gene>
    <name evidence="2" type="primary">SET5_7</name>
    <name evidence="2" type="ORF">N0V93_005829</name>
</gene>
<organism evidence="2 3">
    <name type="scientific">Gnomoniopsis smithogilvyi</name>
    <dbReference type="NCBI Taxonomy" id="1191159"/>
    <lineage>
        <taxon>Eukaryota</taxon>
        <taxon>Fungi</taxon>
        <taxon>Dikarya</taxon>
        <taxon>Ascomycota</taxon>
        <taxon>Pezizomycotina</taxon>
        <taxon>Sordariomycetes</taxon>
        <taxon>Sordariomycetidae</taxon>
        <taxon>Diaporthales</taxon>
        <taxon>Gnomoniaceae</taxon>
        <taxon>Gnomoniopsis</taxon>
    </lineage>
</organism>
<dbReference type="Proteomes" id="UP001140453">
    <property type="component" value="Unassembled WGS sequence"/>
</dbReference>